<dbReference type="RefSeq" id="WP_044665542.1">
    <property type="nucleotide sequence ID" value="NZ_CDRZ01000252.1"/>
</dbReference>
<keyword evidence="2" id="KW-1185">Reference proteome</keyword>
<dbReference type="OrthoDB" id="9803714at2"/>
<evidence type="ECO:0000313" key="1">
    <source>
        <dbReference type="EMBL" id="CEO89642.1"/>
    </source>
</evidence>
<name>A0A0B7MPJ1_9FIRM</name>
<sequence length="146" mass="17284">MILYTVRHLLILRLLMCYQFQSAAVIHNLLFLVSAASSEEQTLAFYDFVRRRTGAYSSSLQRILDDLKTEKLIEETKNCLQITDKGRYIYTQFGASLKTFSSFWDLCFGLMERYQGDSEQIKQRVFHDITFRRAKIGERIFDYCKF</sequence>
<dbReference type="AlphaFoldDB" id="A0A0B7MPJ1"/>
<dbReference type="Proteomes" id="UP000046155">
    <property type="component" value="Unassembled WGS sequence"/>
</dbReference>
<protein>
    <submittedName>
        <fullName evidence="1">Uncharacterized protein</fullName>
    </submittedName>
</protein>
<reference evidence="2" key="1">
    <citation type="submission" date="2015-01" db="EMBL/GenBank/DDBJ databases">
        <authorList>
            <person name="Manzoor Shahid"/>
            <person name="Zubair Saima"/>
        </authorList>
    </citation>
    <scope>NUCLEOTIDE SEQUENCE [LARGE SCALE GENOMIC DNA]</scope>
    <source>
        <strain evidence="2">Sp3</strain>
    </source>
</reference>
<organism evidence="1 2">
    <name type="scientific">Syntrophaceticus schinkii</name>
    <dbReference type="NCBI Taxonomy" id="499207"/>
    <lineage>
        <taxon>Bacteria</taxon>
        <taxon>Bacillati</taxon>
        <taxon>Bacillota</taxon>
        <taxon>Clostridia</taxon>
        <taxon>Thermoanaerobacterales</taxon>
        <taxon>Thermoanaerobacterales Family III. Incertae Sedis</taxon>
        <taxon>Syntrophaceticus</taxon>
    </lineage>
</organism>
<gene>
    <name evidence="1" type="ORF">SSCH_540020</name>
</gene>
<proteinExistence type="predicted"/>
<evidence type="ECO:0000313" key="2">
    <source>
        <dbReference type="Proteomes" id="UP000046155"/>
    </source>
</evidence>
<accession>A0A0B7MPJ1</accession>
<dbReference type="EMBL" id="CDRZ01000252">
    <property type="protein sequence ID" value="CEO89642.1"/>
    <property type="molecule type" value="Genomic_DNA"/>
</dbReference>